<feature type="coiled-coil region" evidence="1">
    <location>
        <begin position="17"/>
        <end position="51"/>
    </location>
</feature>
<gene>
    <name evidence="2" type="ORF">EWV77_07510</name>
</gene>
<accession>A0A552HY15</accession>
<dbReference type="AlphaFoldDB" id="A0A552HY15"/>
<evidence type="ECO:0000313" key="2">
    <source>
        <dbReference type="EMBL" id="TRU76116.1"/>
    </source>
</evidence>
<evidence type="ECO:0000313" key="3">
    <source>
        <dbReference type="Proteomes" id="UP000320674"/>
    </source>
</evidence>
<comment type="caution">
    <text evidence="2">The sequence shown here is derived from an EMBL/GenBank/DDBJ whole genome shotgun (WGS) entry which is preliminary data.</text>
</comment>
<dbReference type="Proteomes" id="UP000320674">
    <property type="component" value="Unassembled WGS sequence"/>
</dbReference>
<evidence type="ECO:0000256" key="1">
    <source>
        <dbReference type="SAM" id="Coils"/>
    </source>
</evidence>
<keyword evidence="1" id="KW-0175">Coiled coil</keyword>
<protein>
    <submittedName>
        <fullName evidence="2">Uncharacterized protein</fullName>
    </submittedName>
</protein>
<dbReference type="EMBL" id="SFAZ01000116">
    <property type="protein sequence ID" value="TRU76116.1"/>
    <property type="molecule type" value="Genomic_DNA"/>
</dbReference>
<proteinExistence type="predicted"/>
<organism evidence="2 3">
    <name type="scientific">Microcystis viridis Mv_BB_P_19951000_S68D</name>
    <dbReference type="NCBI Taxonomy" id="2486270"/>
    <lineage>
        <taxon>Bacteria</taxon>
        <taxon>Bacillati</taxon>
        <taxon>Cyanobacteriota</taxon>
        <taxon>Cyanophyceae</taxon>
        <taxon>Oscillatoriophycideae</taxon>
        <taxon>Chroococcales</taxon>
        <taxon>Microcystaceae</taxon>
        <taxon>Microcystis</taxon>
    </lineage>
</organism>
<sequence>MQLLKANSFDKLVALALKHELLNLEQAENQIKALKKEITEEKNTVSFYEAAKEYIGCVDGGPGDLATNKDYLRGIGSK</sequence>
<reference evidence="2 3" key="1">
    <citation type="submission" date="2019-01" db="EMBL/GenBank/DDBJ databases">
        <title>Coherence of Microcystis species and biogeography revealed through population genomics.</title>
        <authorList>
            <person name="Perez-Carrascal O.M."/>
            <person name="Terrat Y."/>
            <person name="Giani A."/>
            <person name="Fortin N."/>
            <person name="Tromas N."/>
            <person name="Shapiro B.J."/>
        </authorList>
    </citation>
    <scope>NUCLEOTIDE SEQUENCE [LARGE SCALE GENOMIC DNA]</scope>
    <source>
        <strain evidence="2">Mv_BB_P_19951000_S68D</strain>
    </source>
</reference>
<name>A0A552HY15_MICVR</name>